<evidence type="ECO:0000313" key="2">
    <source>
        <dbReference type="Proteomes" id="UP000838672"/>
    </source>
</evidence>
<comment type="caution">
    <text evidence="1">The sequence shown here is derived from an EMBL/GenBank/DDBJ whole genome shotgun (WGS) entry which is preliminary data.</text>
</comment>
<organism evidence="1 2">
    <name type="scientific">Vibrio stylophorae</name>
    <dbReference type="NCBI Taxonomy" id="659351"/>
    <lineage>
        <taxon>Bacteria</taxon>
        <taxon>Pseudomonadati</taxon>
        <taxon>Pseudomonadota</taxon>
        <taxon>Gammaproteobacteria</taxon>
        <taxon>Vibrionales</taxon>
        <taxon>Vibrionaceae</taxon>
        <taxon>Vibrio</taxon>
    </lineage>
</organism>
<name>A0ABN8DT45_9VIBR</name>
<keyword evidence="2" id="KW-1185">Reference proteome</keyword>
<dbReference type="Proteomes" id="UP000838672">
    <property type="component" value="Unassembled WGS sequence"/>
</dbReference>
<dbReference type="RefSeq" id="WP_237465951.1">
    <property type="nucleotide sequence ID" value="NZ_CAKLDI010000001.1"/>
</dbReference>
<protein>
    <submittedName>
        <fullName evidence="1">Uncharacterized protein</fullName>
    </submittedName>
</protein>
<gene>
    <name evidence="1" type="ORF">VST7929_01378</name>
</gene>
<proteinExistence type="predicted"/>
<dbReference type="EMBL" id="CAKLDI010000001">
    <property type="protein sequence ID" value="CAH0533508.1"/>
    <property type="molecule type" value="Genomic_DNA"/>
</dbReference>
<accession>A0ABN8DT45</accession>
<reference evidence="1" key="1">
    <citation type="submission" date="2021-11" db="EMBL/GenBank/DDBJ databases">
        <authorList>
            <person name="Rodrigo-Torres L."/>
            <person name="Arahal R. D."/>
            <person name="Lucena T."/>
        </authorList>
    </citation>
    <scope>NUCLEOTIDE SEQUENCE</scope>
    <source>
        <strain evidence="1">CECT 7929</strain>
    </source>
</reference>
<sequence>MSCTQCMVLKQTIRSPRQLSLAIFQIARQLKDNHLLYLGAGPWGKPFEKICEGKNWGEYVNNYFECSHCHQIIHLYAETTSGQGGQVAFLLEVKATLLK</sequence>
<evidence type="ECO:0000313" key="1">
    <source>
        <dbReference type="EMBL" id="CAH0533508.1"/>
    </source>
</evidence>